<dbReference type="EMBL" id="OX459968">
    <property type="protein sequence ID" value="CAI9172325.1"/>
    <property type="molecule type" value="Genomic_DNA"/>
</dbReference>
<organism evidence="2 3">
    <name type="scientific">Rangifer tarandus platyrhynchus</name>
    <name type="common">Svalbard reindeer</name>
    <dbReference type="NCBI Taxonomy" id="3082113"/>
    <lineage>
        <taxon>Eukaryota</taxon>
        <taxon>Metazoa</taxon>
        <taxon>Chordata</taxon>
        <taxon>Craniata</taxon>
        <taxon>Vertebrata</taxon>
        <taxon>Euteleostomi</taxon>
        <taxon>Mammalia</taxon>
        <taxon>Eutheria</taxon>
        <taxon>Laurasiatheria</taxon>
        <taxon>Artiodactyla</taxon>
        <taxon>Ruminantia</taxon>
        <taxon>Pecora</taxon>
        <taxon>Cervidae</taxon>
        <taxon>Odocoileinae</taxon>
        <taxon>Rangifer</taxon>
    </lineage>
</organism>
<evidence type="ECO:0000313" key="3">
    <source>
        <dbReference type="Proteomes" id="UP001176941"/>
    </source>
</evidence>
<dbReference type="Proteomes" id="UP001176941">
    <property type="component" value="Chromosome 32"/>
</dbReference>
<evidence type="ECO:0000313" key="2">
    <source>
        <dbReference type="EMBL" id="CAI9172325.1"/>
    </source>
</evidence>
<reference evidence="2" key="1">
    <citation type="submission" date="2023-04" db="EMBL/GenBank/DDBJ databases">
        <authorList>
            <consortium name="ELIXIR-Norway"/>
        </authorList>
    </citation>
    <scope>NUCLEOTIDE SEQUENCE [LARGE SCALE GENOMIC DNA]</scope>
</reference>
<proteinExistence type="predicted"/>
<name>A0ABN8ZFQ3_RANTA</name>
<keyword evidence="3" id="KW-1185">Reference proteome</keyword>
<protein>
    <submittedName>
        <fullName evidence="2">Uncharacterized protein</fullName>
    </submittedName>
</protein>
<accession>A0ABN8ZFQ3</accession>
<gene>
    <name evidence="2" type="ORF">MRATA1EN1_LOCUS21287</name>
</gene>
<evidence type="ECO:0000256" key="1">
    <source>
        <dbReference type="SAM" id="MobiDB-lite"/>
    </source>
</evidence>
<feature type="region of interest" description="Disordered" evidence="1">
    <location>
        <begin position="1"/>
        <end position="20"/>
    </location>
</feature>
<sequence>MKREGSLPSQVLPKERGAWRDIQEPRGAVGVVTEPDSLFLTSTAGGWKDFSRTLVPQKAAFTETPRFLNGLFKPRGLDATKNKAEPGSQPARRLPGGGEDRGQSQPSLASAPGRSALP</sequence>
<feature type="compositionally biased region" description="Basic and acidic residues" evidence="1">
    <location>
        <begin position="75"/>
        <end position="84"/>
    </location>
</feature>
<feature type="region of interest" description="Disordered" evidence="1">
    <location>
        <begin position="70"/>
        <end position="118"/>
    </location>
</feature>